<comment type="caution">
    <text evidence="1">The sequence shown here is derived from an EMBL/GenBank/DDBJ whole genome shotgun (WGS) entry which is preliminary data.</text>
</comment>
<protein>
    <submittedName>
        <fullName evidence="1">Uncharacterized protein</fullName>
    </submittedName>
</protein>
<evidence type="ECO:0000313" key="1">
    <source>
        <dbReference type="EMBL" id="KAH7903863.1"/>
    </source>
</evidence>
<accession>A0ACB7ZST9</accession>
<gene>
    <name evidence="1" type="ORF">BJ138DRAFT_1119975</name>
</gene>
<keyword evidence="2" id="KW-1185">Reference proteome</keyword>
<dbReference type="Proteomes" id="UP000790377">
    <property type="component" value="Unassembled WGS sequence"/>
</dbReference>
<name>A0ACB7ZST9_9AGAM</name>
<dbReference type="EMBL" id="MU268720">
    <property type="protein sequence ID" value="KAH7903863.1"/>
    <property type="molecule type" value="Genomic_DNA"/>
</dbReference>
<organism evidence="1 2">
    <name type="scientific">Hygrophoropsis aurantiaca</name>
    <dbReference type="NCBI Taxonomy" id="72124"/>
    <lineage>
        <taxon>Eukaryota</taxon>
        <taxon>Fungi</taxon>
        <taxon>Dikarya</taxon>
        <taxon>Basidiomycota</taxon>
        <taxon>Agaricomycotina</taxon>
        <taxon>Agaricomycetes</taxon>
        <taxon>Agaricomycetidae</taxon>
        <taxon>Boletales</taxon>
        <taxon>Coniophorineae</taxon>
        <taxon>Hygrophoropsidaceae</taxon>
        <taxon>Hygrophoropsis</taxon>
    </lineage>
</organism>
<sequence length="917" mass="103791">MTEEAVHIIAAEMGERWDPWYRPMESFYWVVLNSSTPLNRDQPEYWTRSTLRTEAGEFRDYDWALHPAVYENNNPGNEYIPLPNSCVKGTQYKWVWRGRADSYQWMQPNPNGCRLRMEVVTDIRATYALCRRLLAEIERVYNVERRRRFYLPDPKWLENEFQVANFLRPQLWDIWRDILKALGYSSQLLSTDKDGWQSQNWSPGFVDKVLDVRFLDCPKRGVVIEAPFKDWATLHDWILHGVPVHYTWDPLVEGPWSPKAWLAKCCTGVDPFIVTKASNPPPQLYKTETWNTSWAQVGEVNLPKGKTCGKAKLRTFVQHNGEVREVTSKAKGSSLMGEFGGKRYQHPDGDIAVVDGSFEPDSDEEFIGKPHPSSYLNKWVPEAELPDSSMELAQSWEDEEPRLPVSGQCREYDRSGGLEQDDELTFTPQPTATVAPASYDDEGGGMNADQSRGWPSLKSLERDTRSPARSEVDYNDVMVSRVASPEPDEGAHMGSNTHEARCLSPPRASLTRSYQHSYHAYPSRARYNEDDRVGHYGREHDIWRPEMDQRGRQSYSPPPRKRRGSPEGGYVERAQRQCRNSRSPWAGTSTRARRSRSPERLNSGTPVPSASSRASGSYTEQRIESPMPETNSPVASASLLQRLGDSAMDADTEDWPTRIRQRFSEGFEPFASAELAELDGFLRPTVTPCMTRGRLELSARSTIRVHVWLEESRVQNLEGIMRACLARGMPFRLWTPVALLPDFVPSGSSRTWITPPYLHTVDEVMPYTPAPQACASYLSRVYNMLLRPHAQRFLTTGGLLWRIALQFGPSYLYQSALMGPSVDASLHLAGGYLPDSGEIDDSVSDSEIGVLLGAMRGVDSDQQLYAWPPLSLWEASGWKAQLKMLTAKALAEGSVIGTEKHAALILADDPPPSSEWT</sequence>
<reference evidence="1" key="1">
    <citation type="journal article" date="2021" name="New Phytol.">
        <title>Evolutionary innovations through gain and loss of genes in the ectomycorrhizal Boletales.</title>
        <authorList>
            <person name="Wu G."/>
            <person name="Miyauchi S."/>
            <person name="Morin E."/>
            <person name="Kuo A."/>
            <person name="Drula E."/>
            <person name="Varga T."/>
            <person name="Kohler A."/>
            <person name="Feng B."/>
            <person name="Cao Y."/>
            <person name="Lipzen A."/>
            <person name="Daum C."/>
            <person name="Hundley H."/>
            <person name="Pangilinan J."/>
            <person name="Johnson J."/>
            <person name="Barry K."/>
            <person name="LaButti K."/>
            <person name="Ng V."/>
            <person name="Ahrendt S."/>
            <person name="Min B."/>
            <person name="Choi I.G."/>
            <person name="Park H."/>
            <person name="Plett J.M."/>
            <person name="Magnuson J."/>
            <person name="Spatafora J.W."/>
            <person name="Nagy L.G."/>
            <person name="Henrissat B."/>
            <person name="Grigoriev I.V."/>
            <person name="Yang Z.L."/>
            <person name="Xu J."/>
            <person name="Martin F.M."/>
        </authorList>
    </citation>
    <scope>NUCLEOTIDE SEQUENCE</scope>
    <source>
        <strain evidence="1">ATCC 28755</strain>
    </source>
</reference>
<evidence type="ECO:0000313" key="2">
    <source>
        <dbReference type="Proteomes" id="UP000790377"/>
    </source>
</evidence>
<proteinExistence type="predicted"/>